<comment type="caution">
    <text evidence="1">The sequence shown here is derived from an EMBL/GenBank/DDBJ whole genome shotgun (WGS) entry which is preliminary data.</text>
</comment>
<dbReference type="EMBL" id="BSEC01000001">
    <property type="protein sequence ID" value="GLI91009.1"/>
    <property type="molecule type" value="Genomic_DNA"/>
</dbReference>
<evidence type="ECO:0000313" key="1">
    <source>
        <dbReference type="EMBL" id="GLI91009.1"/>
    </source>
</evidence>
<gene>
    <name evidence="1" type="ORF">LMG27198_00010</name>
</gene>
<protein>
    <submittedName>
        <fullName evidence="1">Uncharacterized protein</fullName>
    </submittedName>
</protein>
<name>A0A9W6GQ78_9HYPH</name>
<organism evidence="1 2">
    <name type="scientific">Methylocystis echinoides</name>
    <dbReference type="NCBI Taxonomy" id="29468"/>
    <lineage>
        <taxon>Bacteria</taxon>
        <taxon>Pseudomonadati</taxon>
        <taxon>Pseudomonadota</taxon>
        <taxon>Alphaproteobacteria</taxon>
        <taxon>Hyphomicrobiales</taxon>
        <taxon>Methylocystaceae</taxon>
        <taxon>Methylocystis</taxon>
    </lineage>
</organism>
<dbReference type="Proteomes" id="UP001144323">
    <property type="component" value="Unassembled WGS sequence"/>
</dbReference>
<keyword evidence="2" id="KW-1185">Reference proteome</keyword>
<reference evidence="1" key="1">
    <citation type="journal article" date="2023" name="Int. J. Syst. Evol. Microbiol.">
        <title>Methylocystis iwaonis sp. nov., a type II methane-oxidizing bacterium from surface soil of a rice paddy field in Japan, and emended description of the genus Methylocystis (ex Whittenbury et al. 1970) Bowman et al. 1993.</title>
        <authorList>
            <person name="Kaise H."/>
            <person name="Sawadogo J.B."/>
            <person name="Alam M.S."/>
            <person name="Ueno C."/>
            <person name="Dianou D."/>
            <person name="Shinjo R."/>
            <person name="Asakawa S."/>
        </authorList>
    </citation>
    <scope>NUCLEOTIDE SEQUENCE</scope>
    <source>
        <strain evidence="1">LMG27198</strain>
    </source>
</reference>
<accession>A0A9W6GQ78</accession>
<sequence>MNSFYYTPTPNVKPFFEFFGEAVTAPASLELGTVTLLSSRPAPYGSRSFRGFGLFGLRRFEGRRALLALFRGA</sequence>
<dbReference type="AlphaFoldDB" id="A0A9W6GQ78"/>
<proteinExistence type="predicted"/>
<evidence type="ECO:0000313" key="2">
    <source>
        <dbReference type="Proteomes" id="UP001144323"/>
    </source>
</evidence>